<accession>A0A1Y1VZ34</accession>
<evidence type="ECO:0000256" key="2">
    <source>
        <dbReference type="SAM" id="MobiDB-lite"/>
    </source>
</evidence>
<evidence type="ECO:0000313" key="5">
    <source>
        <dbReference type="Proteomes" id="UP000193922"/>
    </source>
</evidence>
<dbReference type="GeneID" id="63805192"/>
<comment type="caution">
    <text evidence="4">The sequence shown here is derived from an EMBL/GenBank/DDBJ whole genome shotgun (WGS) entry which is preliminary data.</text>
</comment>
<dbReference type="Gene3D" id="1.10.10.10">
    <property type="entry name" value="Winged helix-like DNA-binding domain superfamily/Winged helix DNA-binding domain"/>
    <property type="match status" value="1"/>
</dbReference>
<dbReference type="Proteomes" id="UP000193922">
    <property type="component" value="Unassembled WGS sequence"/>
</dbReference>
<dbReference type="InterPro" id="IPR036390">
    <property type="entry name" value="WH_DNA-bd_sf"/>
</dbReference>
<protein>
    <submittedName>
        <fullName evidence="4">Creatinase/aminopeptidase</fullName>
    </submittedName>
</protein>
<sequence length="386" mass="41809">MSADNSIARYQTSSAIVGQVLKQVISAAAPGVSVAALCAYSDSLVTALSSSVFRKEREIERGVAFPTTISVNNIIQNFSPSPESDYILRDGDVVKIDISAHIDGYIASAAHTLVATNSPSMTITDRRADAISAAYYAGEVAARMIRPGQTARNVVKAIGLVAGGFNCNVAEETFTCQVDRFVMNGKNSFGNRFDPDLLVPELTFETGEIYTIDCTLSSGSGKARSADIDPTVFQRDVNQMYNLKLRTSRALFSEVCKQYSVFPFLMRNVTSANPALKAGINECLRARLLVPFTVTVDKTHGDTFVAQFKLTVMCHYTGPIRLTPQLPMPNVRSAIEIPPESEIGKILAMDYEMSKLPELPRLKTQIPAPLPTSSTAAPADSDSMEL</sequence>
<dbReference type="RefSeq" id="XP_040740501.1">
    <property type="nucleotide sequence ID" value="XM_040888544.1"/>
</dbReference>
<keyword evidence="4" id="KW-0645">Protease</keyword>
<feature type="domain" description="Peptidase M24" evidence="3">
    <location>
        <begin position="10"/>
        <end position="161"/>
    </location>
</feature>
<dbReference type="InterPro" id="IPR000994">
    <property type="entry name" value="Pept_M24"/>
</dbReference>
<dbReference type="GO" id="GO:0004177">
    <property type="term" value="F:aminopeptidase activity"/>
    <property type="evidence" value="ECO:0007669"/>
    <property type="project" value="UniProtKB-KW"/>
</dbReference>
<evidence type="ECO:0000256" key="1">
    <source>
        <dbReference type="ARBA" id="ARBA00007319"/>
    </source>
</evidence>
<keyword evidence="4" id="KW-0378">Hydrolase</keyword>
<dbReference type="PANTHER" id="PTHR10804">
    <property type="entry name" value="PROTEASE FAMILY M24 METHIONYL AMINOPEPTIDASE, AMINOPEPTIDASE P"/>
    <property type="match status" value="1"/>
</dbReference>
<dbReference type="AlphaFoldDB" id="A0A1Y1VZ34"/>
<dbReference type="InterPro" id="IPR036005">
    <property type="entry name" value="Creatinase/aminopeptidase-like"/>
</dbReference>
<dbReference type="EMBL" id="MCFD01000015">
    <property type="protein sequence ID" value="ORX66513.1"/>
    <property type="molecule type" value="Genomic_DNA"/>
</dbReference>
<comment type="similarity">
    <text evidence="1">Belongs to the peptidase M24 family.</text>
</comment>
<organism evidence="4 5">
    <name type="scientific">Linderina pennispora</name>
    <dbReference type="NCBI Taxonomy" id="61395"/>
    <lineage>
        <taxon>Eukaryota</taxon>
        <taxon>Fungi</taxon>
        <taxon>Fungi incertae sedis</taxon>
        <taxon>Zoopagomycota</taxon>
        <taxon>Kickxellomycotina</taxon>
        <taxon>Kickxellomycetes</taxon>
        <taxon>Kickxellales</taxon>
        <taxon>Kickxellaceae</taxon>
        <taxon>Linderina</taxon>
    </lineage>
</organism>
<dbReference type="PRINTS" id="PR00599">
    <property type="entry name" value="MAPEPTIDASE"/>
</dbReference>
<dbReference type="InterPro" id="IPR047113">
    <property type="entry name" value="PA2G4/ARX1"/>
</dbReference>
<dbReference type="SUPFAM" id="SSF55920">
    <property type="entry name" value="Creatinase/aminopeptidase"/>
    <property type="match status" value="1"/>
</dbReference>
<feature type="compositionally biased region" description="Low complexity" evidence="2">
    <location>
        <begin position="371"/>
        <end position="386"/>
    </location>
</feature>
<dbReference type="Gene3D" id="3.90.230.10">
    <property type="entry name" value="Creatinase/methionine aminopeptidase superfamily"/>
    <property type="match status" value="1"/>
</dbReference>
<keyword evidence="5" id="KW-1185">Reference proteome</keyword>
<dbReference type="CDD" id="cd01089">
    <property type="entry name" value="PA2G4-like"/>
    <property type="match status" value="1"/>
</dbReference>
<dbReference type="Pfam" id="PF00557">
    <property type="entry name" value="Peptidase_M24"/>
    <property type="match status" value="1"/>
</dbReference>
<name>A0A1Y1VZ34_9FUNG</name>
<dbReference type="FunFam" id="1.10.10.10:FF:000029">
    <property type="entry name" value="Proliferation-associated 2G4, a"/>
    <property type="match status" value="1"/>
</dbReference>
<reference evidence="4 5" key="1">
    <citation type="submission" date="2016-07" db="EMBL/GenBank/DDBJ databases">
        <title>Pervasive Adenine N6-methylation of Active Genes in Fungi.</title>
        <authorList>
            <consortium name="DOE Joint Genome Institute"/>
            <person name="Mondo S.J."/>
            <person name="Dannebaum R.O."/>
            <person name="Kuo R.C."/>
            <person name="Labutti K."/>
            <person name="Haridas S."/>
            <person name="Kuo A."/>
            <person name="Salamov A."/>
            <person name="Ahrendt S.R."/>
            <person name="Lipzen A."/>
            <person name="Sullivan W."/>
            <person name="Andreopoulos W.B."/>
            <person name="Clum A."/>
            <person name="Lindquist E."/>
            <person name="Daum C."/>
            <person name="Ramamoorthy G.K."/>
            <person name="Gryganskyi A."/>
            <person name="Culley D."/>
            <person name="Magnuson J.K."/>
            <person name="James T.Y."/>
            <person name="O'Malley M.A."/>
            <person name="Stajich J.E."/>
            <person name="Spatafora J.W."/>
            <person name="Visel A."/>
            <person name="Grigoriev I.V."/>
        </authorList>
    </citation>
    <scope>NUCLEOTIDE SEQUENCE [LARGE SCALE GENOMIC DNA]</scope>
    <source>
        <strain evidence="4 5">ATCC 12442</strain>
    </source>
</reference>
<evidence type="ECO:0000313" key="4">
    <source>
        <dbReference type="EMBL" id="ORX66513.1"/>
    </source>
</evidence>
<dbReference type="InterPro" id="IPR001714">
    <property type="entry name" value="Pept_M24_MAP"/>
</dbReference>
<dbReference type="SUPFAM" id="SSF46785">
    <property type="entry name" value="Winged helix' DNA-binding domain"/>
    <property type="match status" value="1"/>
</dbReference>
<feature type="region of interest" description="Disordered" evidence="2">
    <location>
        <begin position="362"/>
        <end position="386"/>
    </location>
</feature>
<gene>
    <name evidence="4" type="ORF">DL89DRAFT_270042</name>
</gene>
<dbReference type="OrthoDB" id="5876363at2759"/>
<proteinExistence type="inferred from homology"/>
<dbReference type="STRING" id="61395.A0A1Y1VZ34"/>
<dbReference type="InterPro" id="IPR036388">
    <property type="entry name" value="WH-like_DNA-bd_sf"/>
</dbReference>
<evidence type="ECO:0000259" key="3">
    <source>
        <dbReference type="Pfam" id="PF00557"/>
    </source>
</evidence>
<keyword evidence="4" id="KW-0031">Aminopeptidase</keyword>
<dbReference type="PANTHER" id="PTHR10804:SF11">
    <property type="entry name" value="PROLIFERATION-ASSOCIATED PROTEIN 2G4"/>
    <property type="match status" value="1"/>
</dbReference>